<name>A0A8J6FSQ7_ELECQ</name>
<evidence type="ECO:0000313" key="1">
    <source>
        <dbReference type="EMBL" id="KAG9493407.1"/>
    </source>
</evidence>
<organism evidence="1 2">
    <name type="scientific">Eleutherodactylus coqui</name>
    <name type="common">Puerto Rican coqui</name>
    <dbReference type="NCBI Taxonomy" id="57060"/>
    <lineage>
        <taxon>Eukaryota</taxon>
        <taxon>Metazoa</taxon>
        <taxon>Chordata</taxon>
        <taxon>Craniata</taxon>
        <taxon>Vertebrata</taxon>
        <taxon>Euteleostomi</taxon>
        <taxon>Amphibia</taxon>
        <taxon>Batrachia</taxon>
        <taxon>Anura</taxon>
        <taxon>Neobatrachia</taxon>
        <taxon>Hyloidea</taxon>
        <taxon>Eleutherodactylidae</taxon>
        <taxon>Eleutherodactylinae</taxon>
        <taxon>Eleutherodactylus</taxon>
        <taxon>Eleutherodactylus</taxon>
    </lineage>
</organism>
<gene>
    <name evidence="1" type="ORF">GDO78_001361</name>
</gene>
<keyword evidence="2" id="KW-1185">Reference proteome</keyword>
<evidence type="ECO:0000313" key="2">
    <source>
        <dbReference type="Proteomes" id="UP000770717"/>
    </source>
</evidence>
<reference evidence="1" key="1">
    <citation type="thesis" date="2020" institute="ProQuest LLC" country="789 East Eisenhower Parkway, Ann Arbor, MI, USA">
        <title>Comparative Genomics and Chromosome Evolution.</title>
        <authorList>
            <person name="Mudd A.B."/>
        </authorList>
    </citation>
    <scope>NUCLEOTIDE SEQUENCE</scope>
    <source>
        <strain evidence="1">HN-11 Male</strain>
        <tissue evidence="1">Kidney and liver</tissue>
    </source>
</reference>
<accession>A0A8J6FSQ7</accession>
<sequence length="85" mass="9956">MGLWTLYKVKCREFMPVHNKGQDELIKNYQNPLTHGYHGDLSHWCRQYKNADSFQSFFKSVQVVVTSKMVDMGESKSMRTLPKAQ</sequence>
<comment type="caution">
    <text evidence="1">The sequence shown here is derived from an EMBL/GenBank/DDBJ whole genome shotgun (WGS) entry which is preliminary data.</text>
</comment>
<dbReference type="EMBL" id="WNTK01000001">
    <property type="protein sequence ID" value="KAG9493407.1"/>
    <property type="molecule type" value="Genomic_DNA"/>
</dbReference>
<dbReference type="AlphaFoldDB" id="A0A8J6FSQ7"/>
<proteinExistence type="predicted"/>
<dbReference type="Proteomes" id="UP000770717">
    <property type="component" value="Unassembled WGS sequence"/>
</dbReference>
<protein>
    <submittedName>
        <fullName evidence="1">Uncharacterized protein</fullName>
    </submittedName>
</protein>